<dbReference type="AlphaFoldDB" id="A0A917MHM8"/>
<dbReference type="GO" id="GO:0005975">
    <property type="term" value="P:carbohydrate metabolic process"/>
    <property type="evidence" value="ECO:0007669"/>
    <property type="project" value="InterPro"/>
</dbReference>
<keyword evidence="2" id="KW-1185">Reference proteome</keyword>
<dbReference type="InterPro" id="IPR014718">
    <property type="entry name" value="GH-type_carb-bd"/>
</dbReference>
<proteinExistence type="predicted"/>
<reference evidence="1" key="1">
    <citation type="journal article" date="2014" name="Int. J. Syst. Evol. Microbiol.">
        <title>Complete genome sequence of Corynebacterium casei LMG S-19264T (=DSM 44701T), isolated from a smear-ripened cheese.</title>
        <authorList>
            <consortium name="US DOE Joint Genome Institute (JGI-PGF)"/>
            <person name="Walter F."/>
            <person name="Albersmeier A."/>
            <person name="Kalinowski J."/>
            <person name="Ruckert C."/>
        </authorList>
    </citation>
    <scope>NUCLEOTIDE SEQUENCE</scope>
    <source>
        <strain evidence="1">CGMCC 1.12214</strain>
    </source>
</reference>
<protein>
    <submittedName>
        <fullName evidence="1">Aldose 1-epimerase</fullName>
    </submittedName>
</protein>
<name>A0A917MHM8_9HYPH</name>
<reference evidence="1" key="2">
    <citation type="submission" date="2020-09" db="EMBL/GenBank/DDBJ databases">
        <authorList>
            <person name="Sun Q."/>
            <person name="Zhou Y."/>
        </authorList>
    </citation>
    <scope>NUCLEOTIDE SEQUENCE</scope>
    <source>
        <strain evidence="1">CGMCC 1.12214</strain>
    </source>
</reference>
<dbReference type="EMBL" id="BMES01000001">
    <property type="protein sequence ID" value="GGH18665.1"/>
    <property type="molecule type" value="Genomic_DNA"/>
</dbReference>
<evidence type="ECO:0000313" key="2">
    <source>
        <dbReference type="Proteomes" id="UP000603912"/>
    </source>
</evidence>
<dbReference type="Proteomes" id="UP000603912">
    <property type="component" value="Unassembled WGS sequence"/>
</dbReference>
<accession>A0A917MHM8</accession>
<sequence length="284" mass="31204">MTDHIVLEAGANRLEIATLGAEMRSWRLGGREILWQGDPKWWPERSPILFPVVGWTRGGESRVGGRTYPLGLHGFARRSVFSAEQTGDRTVRMRLEQSAETLAQYPFGFALTADYAIDETSIDLTLTVRNTGDEPMPYAVGVHPGFLASKASARLVFDAAEEARVPVIAPGGLISDRRRTAPLQDGRVLPLDDSLFPDDALCFMDVRSRWLDLSTGEGATLRIGWRDYPNVVVWSKPGAPFVCVETWTGSGDPEGFTGDLFEKPGMIVLQPGETRAHGYVATVL</sequence>
<dbReference type="PANTHER" id="PTHR11122:SF13">
    <property type="entry name" value="GLUCOSE-6-PHOSPHATE 1-EPIMERASE"/>
    <property type="match status" value="1"/>
</dbReference>
<dbReference type="CDD" id="cd09024">
    <property type="entry name" value="Aldose_epim_lacX"/>
    <property type="match status" value="1"/>
</dbReference>
<dbReference type="Pfam" id="PF01263">
    <property type="entry name" value="Aldose_epim"/>
    <property type="match status" value="1"/>
</dbReference>
<dbReference type="InterPro" id="IPR008183">
    <property type="entry name" value="Aldose_1/G6P_1-epimerase"/>
</dbReference>
<dbReference type="RefSeq" id="WP_188517563.1">
    <property type="nucleotide sequence ID" value="NZ_BMES01000001.1"/>
</dbReference>
<dbReference type="SUPFAM" id="SSF74650">
    <property type="entry name" value="Galactose mutarotase-like"/>
    <property type="match status" value="1"/>
</dbReference>
<gene>
    <name evidence="1" type="ORF">GCM10007036_21050</name>
</gene>
<dbReference type="GO" id="GO:0030246">
    <property type="term" value="F:carbohydrate binding"/>
    <property type="evidence" value="ECO:0007669"/>
    <property type="project" value="InterPro"/>
</dbReference>
<organism evidence="1 2">
    <name type="scientific">Alsobacter metallidurans</name>
    <dbReference type="NCBI Taxonomy" id="340221"/>
    <lineage>
        <taxon>Bacteria</taxon>
        <taxon>Pseudomonadati</taxon>
        <taxon>Pseudomonadota</taxon>
        <taxon>Alphaproteobacteria</taxon>
        <taxon>Hyphomicrobiales</taxon>
        <taxon>Alsobacteraceae</taxon>
        <taxon>Alsobacter</taxon>
    </lineage>
</organism>
<dbReference type="PANTHER" id="PTHR11122">
    <property type="entry name" value="APOSPORY-ASSOCIATED PROTEIN C-RELATED"/>
    <property type="match status" value="1"/>
</dbReference>
<dbReference type="GO" id="GO:0016853">
    <property type="term" value="F:isomerase activity"/>
    <property type="evidence" value="ECO:0007669"/>
    <property type="project" value="InterPro"/>
</dbReference>
<evidence type="ECO:0000313" key="1">
    <source>
        <dbReference type="EMBL" id="GGH18665.1"/>
    </source>
</evidence>
<dbReference type="Gene3D" id="2.70.98.10">
    <property type="match status" value="1"/>
</dbReference>
<comment type="caution">
    <text evidence="1">The sequence shown here is derived from an EMBL/GenBank/DDBJ whole genome shotgun (WGS) entry which is preliminary data.</text>
</comment>
<dbReference type="InterPro" id="IPR037481">
    <property type="entry name" value="LacX"/>
</dbReference>
<dbReference type="InterPro" id="IPR011013">
    <property type="entry name" value="Gal_mutarotase_sf_dom"/>
</dbReference>